<name>A0AA47MMK8_MERPO</name>
<evidence type="ECO:0000313" key="1">
    <source>
        <dbReference type="EMBL" id="KAK0143198.1"/>
    </source>
</evidence>
<organism evidence="1 2">
    <name type="scientific">Merluccius polli</name>
    <name type="common">Benguela hake</name>
    <name type="synonym">Merluccius cadenati</name>
    <dbReference type="NCBI Taxonomy" id="89951"/>
    <lineage>
        <taxon>Eukaryota</taxon>
        <taxon>Metazoa</taxon>
        <taxon>Chordata</taxon>
        <taxon>Craniata</taxon>
        <taxon>Vertebrata</taxon>
        <taxon>Euteleostomi</taxon>
        <taxon>Actinopterygii</taxon>
        <taxon>Neopterygii</taxon>
        <taxon>Teleostei</taxon>
        <taxon>Neoteleostei</taxon>
        <taxon>Acanthomorphata</taxon>
        <taxon>Zeiogadaria</taxon>
        <taxon>Gadariae</taxon>
        <taxon>Gadiformes</taxon>
        <taxon>Gadoidei</taxon>
        <taxon>Merlucciidae</taxon>
        <taxon>Merluccius</taxon>
    </lineage>
</organism>
<keyword evidence="2" id="KW-1185">Reference proteome</keyword>
<reference evidence="1" key="1">
    <citation type="journal article" date="2023" name="Front. Mar. Sci.">
        <title>A new Merluccius polli reference genome to investigate the effects of global change in West African waters.</title>
        <authorList>
            <person name="Mateo J.L."/>
            <person name="Blanco-Fernandez C."/>
            <person name="Garcia-Vazquez E."/>
            <person name="Machado-Schiaffino G."/>
        </authorList>
    </citation>
    <scope>NUCLEOTIDE SEQUENCE</scope>
    <source>
        <strain evidence="1">C29</strain>
        <tissue evidence="1">Fin</tissue>
    </source>
</reference>
<dbReference type="PANTHER" id="PTHR47510:SF3">
    <property type="entry name" value="ENDO_EXONUCLEASE_PHOSPHATASE DOMAIN-CONTAINING PROTEIN"/>
    <property type="match status" value="1"/>
</dbReference>
<evidence type="ECO:0000313" key="2">
    <source>
        <dbReference type="Proteomes" id="UP001174136"/>
    </source>
</evidence>
<sequence length="165" mass="18993">MIHYGCVYSTRRQCKHSALSPAEHRNSGPTPTFNKANLKTVLPKFYQHVKCTAMGENTLDHVYTNIKHAYRAIPLPHLGQSDHLSLLLSPAYTPLRRSARPTTKTCTLQTDWDLLEHQELEIFTGMVLDYIQFCIGDVTVDKNIRAFPNQKPWMTSQVRPRETQR</sequence>
<accession>A0AA47MMK8</accession>
<comment type="caution">
    <text evidence="1">The sequence shown here is derived from an EMBL/GenBank/DDBJ whole genome shotgun (WGS) entry which is preliminary data.</text>
</comment>
<gene>
    <name evidence="1" type="ORF">N1851_018691</name>
</gene>
<proteinExistence type="predicted"/>
<dbReference type="PANTHER" id="PTHR47510">
    <property type="entry name" value="REVERSE TRANSCRIPTASE DOMAIN-CONTAINING PROTEIN"/>
    <property type="match status" value="1"/>
</dbReference>
<dbReference type="Proteomes" id="UP001174136">
    <property type="component" value="Unassembled WGS sequence"/>
</dbReference>
<protein>
    <submittedName>
        <fullName evidence="1">Uncharacterized protein</fullName>
    </submittedName>
</protein>
<dbReference type="AlphaFoldDB" id="A0AA47MMK8"/>
<dbReference type="EMBL" id="JAOPHQ010003429">
    <property type="protein sequence ID" value="KAK0143198.1"/>
    <property type="molecule type" value="Genomic_DNA"/>
</dbReference>